<dbReference type="Proteomes" id="UP000269692">
    <property type="component" value="Unassembled WGS sequence"/>
</dbReference>
<keyword evidence="1" id="KW-0732">Signal</keyword>
<evidence type="ECO:0000313" key="3">
    <source>
        <dbReference type="Proteomes" id="UP000269692"/>
    </source>
</evidence>
<proteinExistence type="predicted"/>
<dbReference type="AlphaFoldDB" id="A0A3L7A6S0"/>
<evidence type="ECO:0000313" key="2">
    <source>
        <dbReference type="EMBL" id="RLP75867.1"/>
    </source>
</evidence>
<sequence>MHMVLACLRRAVLAGGLAAALAGPALAAWAPTPFTPEVGSRWLVLVEDSSVDAARSTTRTATYKFDLKYTAREGDGFRISYMLMDAGLTGNAPSVMVARGAVEALRGVIVRAVTDAAGRPLRVENEEAVRNSMRGLSSRFLIPYRGNPQLTQILNQMFDQLTSATGPAAVEAFLDPLPLLSGAQNTALQPGEVRSVKSELPSPFGGTIASLKVTRLGADPKPEDYTVVETETFDAASVKAAVAALSERLAPAAEPSGADIRAKLPEIKLSVTKTRTVEVKDGIARAAQTEETTRGNAGTVSVDSTRTIHVTVIPIP</sequence>
<name>A0A3L7A6S0_9HYPH</name>
<protein>
    <submittedName>
        <fullName evidence="2">Uncharacterized protein</fullName>
    </submittedName>
</protein>
<dbReference type="EMBL" id="RCTF01000014">
    <property type="protein sequence ID" value="RLP75867.1"/>
    <property type="molecule type" value="Genomic_DNA"/>
</dbReference>
<gene>
    <name evidence="2" type="ORF">D9R14_16390</name>
</gene>
<feature type="chain" id="PRO_5017959929" evidence="1">
    <location>
        <begin position="28"/>
        <end position="316"/>
    </location>
</feature>
<organism evidence="2 3">
    <name type="scientific">Xanthobacter tagetidis</name>
    <dbReference type="NCBI Taxonomy" id="60216"/>
    <lineage>
        <taxon>Bacteria</taxon>
        <taxon>Pseudomonadati</taxon>
        <taxon>Pseudomonadota</taxon>
        <taxon>Alphaproteobacteria</taxon>
        <taxon>Hyphomicrobiales</taxon>
        <taxon>Xanthobacteraceae</taxon>
        <taxon>Xanthobacter</taxon>
    </lineage>
</organism>
<keyword evidence="3" id="KW-1185">Reference proteome</keyword>
<feature type="signal peptide" evidence="1">
    <location>
        <begin position="1"/>
        <end position="27"/>
    </location>
</feature>
<reference evidence="2 3" key="1">
    <citation type="submission" date="2018-10" db="EMBL/GenBank/DDBJ databases">
        <title>Xanthobacter tagetidis genome sequencing and assembly.</title>
        <authorList>
            <person name="Maclea K.S."/>
            <person name="Goen A.E."/>
            <person name="Fatima S.A."/>
        </authorList>
    </citation>
    <scope>NUCLEOTIDE SEQUENCE [LARGE SCALE GENOMIC DNA]</scope>
    <source>
        <strain evidence="2 3">ATCC 700314</strain>
    </source>
</reference>
<accession>A0A3L7A6S0</accession>
<evidence type="ECO:0000256" key="1">
    <source>
        <dbReference type="SAM" id="SignalP"/>
    </source>
</evidence>
<comment type="caution">
    <text evidence="2">The sequence shown here is derived from an EMBL/GenBank/DDBJ whole genome shotgun (WGS) entry which is preliminary data.</text>
</comment>